<evidence type="ECO:0000256" key="5">
    <source>
        <dbReference type="ARBA" id="ARBA00022927"/>
    </source>
</evidence>
<dbReference type="GeneID" id="14891923"/>
<keyword evidence="4 7" id="KW-0963">Cytoplasm</keyword>
<dbReference type="GO" id="GO:0043023">
    <property type="term" value="F:ribosomal large subunit binding"/>
    <property type="evidence" value="ECO:0007669"/>
    <property type="project" value="InterPro"/>
</dbReference>
<evidence type="ECO:0000313" key="10">
    <source>
        <dbReference type="EMBL" id="ELP92937.1"/>
    </source>
</evidence>
<name>A0A0A1UCF8_ENTIV</name>
<evidence type="ECO:0000256" key="2">
    <source>
        <dbReference type="ARBA" id="ARBA00017035"/>
    </source>
</evidence>
<dbReference type="PANTHER" id="PTHR12746">
    <property type="entry name" value="NONSENSE-MEDIATED MRNA DECAY PROTEIN 3"/>
    <property type="match status" value="1"/>
</dbReference>
<comment type="similarity">
    <text evidence="1 7">Belongs to the NMD3 family.</text>
</comment>
<dbReference type="Proteomes" id="UP000014680">
    <property type="component" value="Unassembled WGS sequence"/>
</dbReference>
<protein>
    <recommendedName>
        <fullName evidence="2 7">60S ribosomal export protein NMD3</fullName>
    </recommendedName>
</protein>
<evidence type="ECO:0000256" key="1">
    <source>
        <dbReference type="ARBA" id="ARBA00009794"/>
    </source>
</evidence>
<sequence length="424" mass="48493">MQASQEQPKETQILQESEQPKEVIGTPVEVQAQKAEMLCCVCGALIEVNPSCMCANCIQTAVDITEGIPKQVTISQCKGCKKFLAGTTWFYCEPESKELMTYLVKRVKGVNKLKLLNASYIWTEEHSKRLKIKLTVEKEVFKNTLIQQDFTVEFIVVNAFCDNCHKVEAKNTWQSVVQLRQHSEHKKSIATLETAILKAKAHQNATDVKEMPDGMDVFFSSVDHAKKFVEFLQTLVPLRYQQSKKLVSQDEHKNTYDFKVSFSVEVVPISRLDLVFLPKVVVAMLGGVGPLMVCTQVAGTIHLRDVIKGTEVELYAHQFFQHPFKTLCDSRRFSHYYIVELTRDFQNRNNPISDAQIIRSEDFGVTEDYIYVKTVFGDKLKEGDNAYGYDLININPNDDEFEDWQAKQIENKTIPEVILVERIK</sequence>
<keyword evidence="3 7" id="KW-0813">Transport</keyword>
<keyword evidence="6 7" id="KW-0539">Nucleus</keyword>
<dbReference type="PANTHER" id="PTHR12746:SF2">
    <property type="entry name" value="60S RIBOSOMAL EXPORT PROTEIN NMD3"/>
    <property type="match status" value="1"/>
</dbReference>
<evidence type="ECO:0000313" key="11">
    <source>
        <dbReference type="Proteomes" id="UP000014680"/>
    </source>
</evidence>
<dbReference type="GO" id="GO:0005737">
    <property type="term" value="C:cytoplasm"/>
    <property type="evidence" value="ECO:0007669"/>
    <property type="project" value="UniProtKB-SubCell"/>
</dbReference>
<comment type="function">
    <text evidence="7">Acts as an adapter for the XPO1/CRM1-mediated export of the 60S ribosomal subunit.</text>
</comment>
<evidence type="ECO:0000259" key="8">
    <source>
        <dbReference type="Pfam" id="PF04981"/>
    </source>
</evidence>
<dbReference type="VEuPathDB" id="AmoebaDB:EIN_313290"/>
<reference evidence="10 11" key="1">
    <citation type="submission" date="2012-10" db="EMBL/GenBank/DDBJ databases">
        <authorList>
            <person name="Zafar N."/>
            <person name="Inman J."/>
            <person name="Hall N."/>
            <person name="Lorenzi H."/>
            <person name="Caler E."/>
        </authorList>
    </citation>
    <scope>NUCLEOTIDE SEQUENCE [LARGE SCALE GENOMIC DNA]</scope>
    <source>
        <strain evidence="10 11">IP1</strain>
    </source>
</reference>
<evidence type="ECO:0000256" key="4">
    <source>
        <dbReference type="ARBA" id="ARBA00022490"/>
    </source>
</evidence>
<dbReference type="Pfam" id="PF21192">
    <property type="entry name" value="OB_NMD3"/>
    <property type="match status" value="1"/>
</dbReference>
<dbReference type="GO" id="GO:0000055">
    <property type="term" value="P:ribosomal large subunit export from nucleus"/>
    <property type="evidence" value="ECO:0007669"/>
    <property type="project" value="TreeGrafter"/>
</dbReference>
<dbReference type="InterPro" id="IPR048898">
    <property type="entry name" value="OB_NMD3"/>
</dbReference>
<organism evidence="10 11">
    <name type="scientific">Entamoeba invadens IP1</name>
    <dbReference type="NCBI Taxonomy" id="370355"/>
    <lineage>
        <taxon>Eukaryota</taxon>
        <taxon>Amoebozoa</taxon>
        <taxon>Evosea</taxon>
        <taxon>Archamoebae</taxon>
        <taxon>Mastigamoebida</taxon>
        <taxon>Entamoebidae</taxon>
        <taxon>Entamoeba</taxon>
    </lineage>
</organism>
<dbReference type="AlphaFoldDB" id="A0A0A1UCF8"/>
<evidence type="ECO:0000259" key="9">
    <source>
        <dbReference type="Pfam" id="PF21192"/>
    </source>
</evidence>
<dbReference type="RefSeq" id="XP_004259708.1">
    <property type="nucleotide sequence ID" value="XM_004259660.1"/>
</dbReference>
<evidence type="ECO:0000256" key="6">
    <source>
        <dbReference type="ARBA" id="ARBA00023242"/>
    </source>
</evidence>
<dbReference type="EMBL" id="KB206312">
    <property type="protein sequence ID" value="ELP92937.1"/>
    <property type="molecule type" value="Genomic_DNA"/>
</dbReference>
<keyword evidence="5 7" id="KW-0653">Protein transport</keyword>
<dbReference type="KEGG" id="eiv:EIN_313290"/>
<dbReference type="OrthoDB" id="203821at2759"/>
<feature type="domain" description="60S ribosomal export protein NMD3 OB-fold" evidence="9">
    <location>
        <begin position="340"/>
        <end position="421"/>
    </location>
</feature>
<feature type="domain" description="Nmd3 N-terminal" evidence="8">
    <location>
        <begin position="39"/>
        <end position="266"/>
    </location>
</feature>
<dbReference type="Pfam" id="PF04981">
    <property type="entry name" value="NMD3"/>
    <property type="match status" value="1"/>
</dbReference>
<dbReference type="GO" id="GO:0015031">
    <property type="term" value="P:protein transport"/>
    <property type="evidence" value="ECO:0007669"/>
    <property type="project" value="UniProtKB-KW"/>
</dbReference>
<dbReference type="GO" id="GO:0005634">
    <property type="term" value="C:nucleus"/>
    <property type="evidence" value="ECO:0007669"/>
    <property type="project" value="UniProtKB-SubCell"/>
</dbReference>
<comment type="subcellular location">
    <subcellularLocation>
        <location evidence="7">Cytoplasm</location>
    </subcellularLocation>
    <subcellularLocation>
        <location evidence="7">Nucleus</location>
    </subcellularLocation>
</comment>
<dbReference type="InterPro" id="IPR039768">
    <property type="entry name" value="Nmd3"/>
</dbReference>
<gene>
    <name evidence="10" type="ORF">EIN_313290</name>
</gene>
<dbReference type="OMA" id="YHNNTWR"/>
<dbReference type="InterPro" id="IPR007064">
    <property type="entry name" value="Nmd3_N"/>
</dbReference>
<keyword evidence="11" id="KW-1185">Reference proteome</keyword>
<proteinExistence type="inferred from homology"/>
<evidence type="ECO:0000256" key="3">
    <source>
        <dbReference type="ARBA" id="ARBA00022448"/>
    </source>
</evidence>
<evidence type="ECO:0000256" key="7">
    <source>
        <dbReference type="RuleBase" id="RU364108"/>
    </source>
</evidence>
<accession>A0A0A1UCF8</accession>